<sequence length="109" mass="12928">MAMCLILRTKKPKVEVCTITQLVFTVLDCQQGSIHRDLKPVNVLYHEAIVVLGSETREDVHWEFVFWREDLWVLRYEQLCDNMNPHVTEVMMNMGFEWNQMLNSLINKS</sequence>
<dbReference type="AlphaFoldDB" id="A0AA40I1U4"/>
<gene>
    <name evidence="1" type="ORF">QTO34_017810</name>
</gene>
<reference evidence="1" key="1">
    <citation type="submission" date="2023-06" db="EMBL/GenBank/DDBJ databases">
        <title>Reference genome for the Northern bat (Eptesicus nilssonii), a most northern bat species.</title>
        <authorList>
            <person name="Laine V.N."/>
            <person name="Pulliainen A.T."/>
            <person name="Lilley T.M."/>
        </authorList>
    </citation>
    <scope>NUCLEOTIDE SEQUENCE</scope>
    <source>
        <strain evidence="1">BLF_Eptnil</strain>
        <tissue evidence="1">Kidney</tissue>
    </source>
</reference>
<keyword evidence="2" id="KW-1185">Reference proteome</keyword>
<evidence type="ECO:0000313" key="2">
    <source>
        <dbReference type="Proteomes" id="UP001177744"/>
    </source>
</evidence>
<dbReference type="EMBL" id="JAULJE010000007">
    <property type="protein sequence ID" value="KAK1341404.1"/>
    <property type="molecule type" value="Genomic_DNA"/>
</dbReference>
<evidence type="ECO:0000313" key="1">
    <source>
        <dbReference type="EMBL" id="KAK1341404.1"/>
    </source>
</evidence>
<organism evidence="1 2">
    <name type="scientific">Cnephaeus nilssonii</name>
    <name type="common">Northern bat</name>
    <name type="synonym">Eptesicus nilssonii</name>
    <dbReference type="NCBI Taxonomy" id="3371016"/>
    <lineage>
        <taxon>Eukaryota</taxon>
        <taxon>Metazoa</taxon>
        <taxon>Chordata</taxon>
        <taxon>Craniata</taxon>
        <taxon>Vertebrata</taxon>
        <taxon>Euteleostomi</taxon>
        <taxon>Mammalia</taxon>
        <taxon>Eutheria</taxon>
        <taxon>Laurasiatheria</taxon>
        <taxon>Chiroptera</taxon>
        <taxon>Yangochiroptera</taxon>
        <taxon>Vespertilionidae</taxon>
        <taxon>Cnephaeus</taxon>
    </lineage>
</organism>
<comment type="caution">
    <text evidence="1">The sequence shown here is derived from an EMBL/GenBank/DDBJ whole genome shotgun (WGS) entry which is preliminary data.</text>
</comment>
<accession>A0AA40I1U4</accession>
<proteinExistence type="predicted"/>
<protein>
    <submittedName>
        <fullName evidence="1">Uncharacterized protein</fullName>
    </submittedName>
</protein>
<name>A0AA40I1U4_CNENI</name>
<dbReference type="Proteomes" id="UP001177744">
    <property type="component" value="Unassembled WGS sequence"/>
</dbReference>